<dbReference type="InterPro" id="IPR023561">
    <property type="entry name" value="Carbonic_anhydrase_a-class"/>
</dbReference>
<dbReference type="InterPro" id="IPR018338">
    <property type="entry name" value="Carbonic_anhydrase_a-class_CS"/>
</dbReference>
<dbReference type="SUPFAM" id="SSF51069">
    <property type="entry name" value="Carbonic anhydrase"/>
    <property type="match status" value="1"/>
</dbReference>
<evidence type="ECO:0000256" key="2">
    <source>
        <dbReference type="ARBA" id="ARBA00002904"/>
    </source>
</evidence>
<evidence type="ECO:0000256" key="4">
    <source>
        <dbReference type="ARBA" id="ARBA00006365"/>
    </source>
</evidence>
<dbReference type="PANTHER" id="PTHR18952:SF208">
    <property type="entry name" value="CARBONIC ANHYDRASE XA-RELATED"/>
    <property type="match status" value="1"/>
</dbReference>
<comment type="cofactor">
    <cofactor evidence="1 10">
        <name>Zn(2+)</name>
        <dbReference type="ChEBI" id="CHEBI:29105"/>
    </cofactor>
</comment>
<dbReference type="GO" id="GO:0009570">
    <property type="term" value="C:chloroplast stroma"/>
    <property type="evidence" value="ECO:0007669"/>
    <property type="project" value="UniProtKB-SubCell"/>
</dbReference>
<keyword evidence="8 10" id="KW-0456">Lyase</keyword>
<comment type="subcellular location">
    <subcellularLocation>
        <location evidence="3">Plastid</location>
        <location evidence="3">Chloroplast stroma</location>
    </subcellularLocation>
</comment>
<evidence type="ECO:0000256" key="1">
    <source>
        <dbReference type="ARBA" id="ARBA00001947"/>
    </source>
</evidence>
<dbReference type="GO" id="GO:0004089">
    <property type="term" value="F:carbonate dehydratase activity"/>
    <property type="evidence" value="ECO:0007669"/>
    <property type="project" value="UniProtKB-UniRule"/>
</dbReference>
<feature type="region of interest" description="Disordered" evidence="11">
    <location>
        <begin position="1"/>
        <end position="21"/>
    </location>
</feature>
<keyword evidence="7 10" id="KW-0862">Zinc</keyword>
<dbReference type="InterPro" id="IPR001148">
    <property type="entry name" value="CA_dom"/>
</dbReference>
<dbReference type="SMART" id="SM01057">
    <property type="entry name" value="Carb_anhydrase"/>
    <property type="match status" value="1"/>
</dbReference>
<dbReference type="EC" id="4.2.1.1" evidence="5 10"/>
<dbReference type="InterPro" id="IPR036398">
    <property type="entry name" value="CA_dom_sf"/>
</dbReference>
<dbReference type="PROSITE" id="PS00162">
    <property type="entry name" value="ALPHA_CA_1"/>
    <property type="match status" value="1"/>
</dbReference>
<sequence length="248" mass="28671">DADDESGFNYDEDGNKGPSRWGELNVEWQECNSGKMQSPIDLLHKRVQIVPKFVDFKIAYKPTNATLKNRGHDIMLKWSDDAGYIEINGTRYFLKQCHWHSPSEHTINGEKFALEAHLVHQSHNGHIAVIGILYQFGHPDYFLSTIKEHLEEISETNEYIEVNDIDPSLLRMDISSYYQYFGSLTTPPCTQNVLWIIAKKVRSVAPSQVELLRVAVHDDSNTNARPLQPLNNRMIQLRFRSQHNEKEH</sequence>
<name>A0A9I9CK82_CUCME</name>
<evidence type="ECO:0000259" key="12">
    <source>
        <dbReference type="PROSITE" id="PS51144"/>
    </source>
</evidence>
<organism evidence="13">
    <name type="scientific">Cucumis melo</name>
    <name type="common">Muskmelon</name>
    <dbReference type="NCBI Taxonomy" id="3656"/>
    <lineage>
        <taxon>Eukaryota</taxon>
        <taxon>Viridiplantae</taxon>
        <taxon>Streptophyta</taxon>
        <taxon>Embryophyta</taxon>
        <taxon>Tracheophyta</taxon>
        <taxon>Spermatophyta</taxon>
        <taxon>Magnoliopsida</taxon>
        <taxon>eudicotyledons</taxon>
        <taxon>Gunneridae</taxon>
        <taxon>Pentapetalae</taxon>
        <taxon>rosids</taxon>
        <taxon>fabids</taxon>
        <taxon>Cucurbitales</taxon>
        <taxon>Cucurbitaceae</taxon>
        <taxon>Benincaseae</taxon>
        <taxon>Cucumis</taxon>
    </lineage>
</organism>
<dbReference type="GO" id="GO:0008270">
    <property type="term" value="F:zinc ion binding"/>
    <property type="evidence" value="ECO:0007669"/>
    <property type="project" value="UniProtKB-UniRule"/>
</dbReference>
<evidence type="ECO:0000313" key="13">
    <source>
        <dbReference type="EnsemblPlants" id="MELO3C004915.2.1"/>
    </source>
</evidence>
<dbReference type="GO" id="GO:0006730">
    <property type="term" value="P:one-carbon metabolic process"/>
    <property type="evidence" value="ECO:0007669"/>
    <property type="project" value="TreeGrafter"/>
</dbReference>
<proteinExistence type="inferred from homology"/>
<evidence type="ECO:0000256" key="5">
    <source>
        <dbReference type="ARBA" id="ARBA00012925"/>
    </source>
</evidence>
<evidence type="ECO:0000256" key="6">
    <source>
        <dbReference type="ARBA" id="ARBA00022723"/>
    </source>
</evidence>
<dbReference type="Gene3D" id="3.10.200.10">
    <property type="entry name" value="Alpha carbonic anhydrase"/>
    <property type="match status" value="1"/>
</dbReference>
<dbReference type="AlphaFoldDB" id="A0A9I9CK82"/>
<feature type="domain" description="Alpha-carbonic anhydrase" evidence="12">
    <location>
        <begin position="6"/>
        <end position="239"/>
    </location>
</feature>
<accession>A0A9I9CK82</accession>
<comment type="similarity">
    <text evidence="10">Belongs to the alpha-carbonic anhydrase family.</text>
</comment>
<reference evidence="13" key="1">
    <citation type="submission" date="2023-03" db="UniProtKB">
        <authorList>
            <consortium name="EnsemblPlants"/>
        </authorList>
    </citation>
    <scope>IDENTIFICATION</scope>
</reference>
<feature type="compositionally biased region" description="Acidic residues" evidence="11">
    <location>
        <begin position="1"/>
        <end position="12"/>
    </location>
</feature>
<evidence type="ECO:0000256" key="11">
    <source>
        <dbReference type="SAM" id="MobiDB-lite"/>
    </source>
</evidence>
<dbReference type="PROSITE" id="PS51144">
    <property type="entry name" value="ALPHA_CA_2"/>
    <property type="match status" value="1"/>
</dbReference>
<dbReference type="CDD" id="cd03124">
    <property type="entry name" value="alpha_CA_prokaryotic_like"/>
    <property type="match status" value="1"/>
</dbReference>
<keyword evidence="6 10" id="KW-0479">Metal-binding</keyword>
<evidence type="ECO:0000256" key="9">
    <source>
        <dbReference type="ARBA" id="ARBA00048348"/>
    </source>
</evidence>
<dbReference type="InterPro" id="IPR041891">
    <property type="entry name" value="Alpha_CA_prokaryot-like"/>
</dbReference>
<comment type="function">
    <text evidence="2 10">Reversible hydration of carbon dioxide.</text>
</comment>
<comment type="similarity">
    <text evidence="4">Belongs to the alpha-class carbonic anhydrase family.</text>
</comment>
<evidence type="ECO:0000256" key="3">
    <source>
        <dbReference type="ARBA" id="ARBA00004470"/>
    </source>
</evidence>
<evidence type="ECO:0000256" key="7">
    <source>
        <dbReference type="ARBA" id="ARBA00022833"/>
    </source>
</evidence>
<comment type="catalytic activity">
    <reaction evidence="9 10">
        <text>hydrogencarbonate + H(+) = CO2 + H2O</text>
        <dbReference type="Rhea" id="RHEA:10748"/>
        <dbReference type="ChEBI" id="CHEBI:15377"/>
        <dbReference type="ChEBI" id="CHEBI:15378"/>
        <dbReference type="ChEBI" id="CHEBI:16526"/>
        <dbReference type="ChEBI" id="CHEBI:17544"/>
        <dbReference type="EC" id="4.2.1.1"/>
    </reaction>
</comment>
<dbReference type="PANTHER" id="PTHR18952">
    <property type="entry name" value="CARBONIC ANHYDRASE"/>
    <property type="match status" value="1"/>
</dbReference>
<evidence type="ECO:0000256" key="8">
    <source>
        <dbReference type="ARBA" id="ARBA00023239"/>
    </source>
</evidence>
<protein>
    <recommendedName>
        <fullName evidence="5 10">Carbonic anhydrase</fullName>
        <ecNumber evidence="5 10">4.2.1.1</ecNumber>
    </recommendedName>
</protein>
<dbReference type="Gramene" id="MELO3C004915.2.1">
    <property type="protein sequence ID" value="MELO3C004915.2.1"/>
    <property type="gene ID" value="MELO3C004915.2"/>
</dbReference>
<evidence type="ECO:0000256" key="10">
    <source>
        <dbReference type="RuleBase" id="RU367011"/>
    </source>
</evidence>
<dbReference type="Pfam" id="PF00194">
    <property type="entry name" value="Carb_anhydrase"/>
    <property type="match status" value="1"/>
</dbReference>
<dbReference type="EnsemblPlants" id="MELO3C004915.2.1">
    <property type="protein sequence ID" value="MELO3C004915.2.1"/>
    <property type="gene ID" value="MELO3C004915.2"/>
</dbReference>